<evidence type="ECO:0000256" key="5">
    <source>
        <dbReference type="ARBA" id="ARBA00022771"/>
    </source>
</evidence>
<comment type="subcellular location">
    <subcellularLocation>
        <location evidence="1 12">Nucleus</location>
    </subcellularLocation>
</comment>
<organism evidence="16">
    <name type="scientific">Caenorhabditis brenneri</name>
    <name type="common">Nematode worm</name>
    <dbReference type="NCBI Taxonomy" id="135651"/>
    <lineage>
        <taxon>Eukaryota</taxon>
        <taxon>Metazoa</taxon>
        <taxon>Ecdysozoa</taxon>
        <taxon>Nematoda</taxon>
        <taxon>Chromadorea</taxon>
        <taxon>Rhabditida</taxon>
        <taxon>Rhabditina</taxon>
        <taxon>Rhabditomorpha</taxon>
        <taxon>Rhabditoidea</taxon>
        <taxon>Rhabditidae</taxon>
        <taxon>Peloderinae</taxon>
        <taxon>Caenorhabditis</taxon>
    </lineage>
</organism>
<evidence type="ECO:0000256" key="8">
    <source>
        <dbReference type="ARBA" id="ARBA00023187"/>
    </source>
</evidence>
<evidence type="ECO:0000259" key="14">
    <source>
        <dbReference type="PROSITE" id="PS50158"/>
    </source>
</evidence>
<evidence type="ECO:0000256" key="4">
    <source>
        <dbReference type="ARBA" id="ARBA00022723"/>
    </source>
</evidence>
<dbReference type="PROSITE" id="PS50158">
    <property type="entry name" value="ZF_CCHC"/>
    <property type="match status" value="1"/>
</dbReference>
<evidence type="ECO:0000256" key="3">
    <source>
        <dbReference type="ARBA" id="ARBA00022664"/>
    </source>
</evidence>
<keyword evidence="8 12" id="KW-0508">mRNA splicing</keyword>
<dbReference type="InterPro" id="IPR001878">
    <property type="entry name" value="Znf_CCHC"/>
</dbReference>
<reference evidence="16" key="1">
    <citation type="submission" date="2011-07" db="EMBL/GenBank/DDBJ databases">
        <authorList>
            <consortium name="Caenorhabditis brenneri Sequencing and Analysis Consortium"/>
            <person name="Wilson R.K."/>
        </authorList>
    </citation>
    <scope>NUCLEOTIDE SEQUENCE [LARGE SCALE GENOMIC DNA]</scope>
    <source>
        <strain evidence="16">PB2801</strain>
    </source>
</reference>
<evidence type="ECO:0000256" key="10">
    <source>
        <dbReference type="PROSITE-ProRule" id="PRU00047"/>
    </source>
</evidence>
<keyword evidence="6 12" id="KW-0862">Zinc</keyword>
<dbReference type="InterPro" id="IPR036875">
    <property type="entry name" value="Znf_CCHC_sf"/>
</dbReference>
<dbReference type="FunCoup" id="G0MRF9">
    <property type="interactions" value="329"/>
</dbReference>
<name>G0MRF9_CAEBE</name>
<evidence type="ECO:0000256" key="11">
    <source>
        <dbReference type="PROSITE-ProRule" id="PRU00117"/>
    </source>
</evidence>
<dbReference type="SMART" id="SM00343">
    <property type="entry name" value="ZnF_C2HC"/>
    <property type="match status" value="2"/>
</dbReference>
<keyword evidence="3 12" id="KW-0507">mRNA processing</keyword>
<dbReference type="InterPro" id="IPR047086">
    <property type="entry name" value="SF1-HH_sf"/>
</dbReference>
<dbReference type="GO" id="GO:0003729">
    <property type="term" value="F:mRNA binding"/>
    <property type="evidence" value="ECO:0007669"/>
    <property type="project" value="TreeGrafter"/>
</dbReference>
<gene>
    <name evidence="15" type="primary">Cbn-sfa-1</name>
    <name evidence="15" type="ORF">CAEBREN_12882</name>
</gene>
<dbReference type="SUPFAM" id="SSF54791">
    <property type="entry name" value="Eukaryotic type KH-domain (KH-domain type I)"/>
    <property type="match status" value="1"/>
</dbReference>
<keyword evidence="4 12" id="KW-0479">Metal-binding</keyword>
<dbReference type="Gene3D" id="6.10.140.1790">
    <property type="match status" value="1"/>
</dbReference>
<feature type="region of interest" description="Disordered" evidence="13">
    <location>
        <begin position="1"/>
        <end position="150"/>
    </location>
</feature>
<feature type="compositionally biased region" description="Basic and acidic residues" evidence="13">
    <location>
        <begin position="60"/>
        <end position="78"/>
    </location>
</feature>
<feature type="compositionally biased region" description="Gly residues" evidence="13">
    <location>
        <begin position="529"/>
        <end position="539"/>
    </location>
</feature>
<feature type="compositionally biased region" description="Basic residues" evidence="13">
    <location>
        <begin position="79"/>
        <end position="88"/>
    </location>
</feature>
<feature type="compositionally biased region" description="Pro residues" evidence="13">
    <location>
        <begin position="637"/>
        <end position="659"/>
    </location>
</feature>
<dbReference type="PANTHER" id="PTHR11208">
    <property type="entry name" value="RNA-BINDING PROTEIN RELATED"/>
    <property type="match status" value="1"/>
</dbReference>
<dbReference type="FunFam" id="4.10.60.10:FF:000031">
    <property type="entry name" value="splicing factor 1"/>
    <property type="match status" value="1"/>
</dbReference>
<dbReference type="GO" id="GO:0000380">
    <property type="term" value="P:alternative mRNA splicing, via spliceosome"/>
    <property type="evidence" value="ECO:0007669"/>
    <property type="project" value="EnsemblMetazoa"/>
</dbReference>
<keyword evidence="7 11" id="KW-0694">RNA-binding</keyword>
<dbReference type="Proteomes" id="UP000008068">
    <property type="component" value="Unassembled WGS sequence"/>
</dbReference>
<dbReference type="OMA" id="KGMYASE"/>
<evidence type="ECO:0000256" key="12">
    <source>
        <dbReference type="RuleBase" id="RU367126"/>
    </source>
</evidence>
<feature type="compositionally biased region" description="Basic residues" evidence="13">
    <location>
        <begin position="115"/>
        <end position="129"/>
    </location>
</feature>
<proteinExistence type="inferred from homology"/>
<comment type="similarity">
    <text evidence="2 12">Belongs to the BBP/SF1 family.</text>
</comment>
<dbReference type="AlphaFoldDB" id="G0MRF9"/>
<dbReference type="OrthoDB" id="10021397at2759"/>
<dbReference type="GO" id="GO:0005737">
    <property type="term" value="C:cytoplasm"/>
    <property type="evidence" value="ECO:0007669"/>
    <property type="project" value="UniProtKB-ARBA"/>
</dbReference>
<evidence type="ECO:0000256" key="6">
    <source>
        <dbReference type="ARBA" id="ARBA00022833"/>
    </source>
</evidence>
<dbReference type="InterPro" id="IPR036612">
    <property type="entry name" value="KH_dom_type_1_sf"/>
</dbReference>
<feature type="region of interest" description="Disordered" evidence="13">
    <location>
        <begin position="521"/>
        <end position="565"/>
    </location>
</feature>
<dbReference type="GO" id="GO:0008270">
    <property type="term" value="F:zinc ion binding"/>
    <property type="evidence" value="ECO:0007669"/>
    <property type="project" value="UniProtKB-UniRule"/>
</dbReference>
<dbReference type="SMART" id="SM00322">
    <property type="entry name" value="KH"/>
    <property type="match status" value="1"/>
</dbReference>
<feature type="domain" description="CCHC-type" evidence="14">
    <location>
        <begin position="457"/>
        <end position="473"/>
    </location>
</feature>
<dbReference type="EMBL" id="GL379808">
    <property type="protein sequence ID" value="EGT42054.1"/>
    <property type="molecule type" value="Genomic_DNA"/>
</dbReference>
<dbReference type="InterPro" id="IPR032570">
    <property type="entry name" value="SF1-HH"/>
</dbReference>
<comment type="function">
    <text evidence="12">Necessary for the splicing of pre-mRNA. Has a role in the recognition of the branch site (5'-UACUAAC-3'), the pyrimidine tract and the 3'-splice site at the 3'-end of introns.</text>
</comment>
<dbReference type="Gene3D" id="4.10.60.10">
    <property type="entry name" value="Zinc finger, CCHC-type"/>
    <property type="match status" value="1"/>
</dbReference>
<dbReference type="Gene3D" id="3.30.1370.10">
    <property type="entry name" value="K Homology domain, type 1"/>
    <property type="match status" value="1"/>
</dbReference>
<dbReference type="PANTHER" id="PTHR11208:SF45">
    <property type="entry name" value="SPLICING FACTOR 1"/>
    <property type="match status" value="1"/>
</dbReference>
<dbReference type="InterPro" id="IPR055256">
    <property type="entry name" value="KH_1_KHDC4/BBP-like"/>
</dbReference>
<dbReference type="Pfam" id="PF00098">
    <property type="entry name" value="zf-CCHC"/>
    <property type="match status" value="1"/>
</dbReference>
<feature type="compositionally biased region" description="Low complexity" evidence="13">
    <location>
        <begin position="36"/>
        <end position="58"/>
    </location>
</feature>
<dbReference type="CDD" id="cd22382">
    <property type="entry name" value="KH-I_SF1"/>
    <property type="match status" value="1"/>
</dbReference>
<dbReference type="GO" id="GO:0048024">
    <property type="term" value="P:regulation of mRNA splicing, via spliceosome"/>
    <property type="evidence" value="ECO:0007669"/>
    <property type="project" value="TreeGrafter"/>
</dbReference>
<dbReference type="Pfam" id="PF22675">
    <property type="entry name" value="KH-I_KHDC4-BBP"/>
    <property type="match status" value="1"/>
</dbReference>
<dbReference type="SUPFAM" id="SSF57756">
    <property type="entry name" value="Retrovirus zinc finger-like domains"/>
    <property type="match status" value="1"/>
</dbReference>
<dbReference type="FunFam" id="3.30.1370.10:FF:000126">
    <property type="entry name" value="Protein CBR-SFA-1"/>
    <property type="match status" value="1"/>
</dbReference>
<feature type="compositionally biased region" description="Basic and acidic residues" evidence="13">
    <location>
        <begin position="130"/>
        <end position="139"/>
    </location>
</feature>
<dbReference type="InterPro" id="IPR004087">
    <property type="entry name" value="KH_dom"/>
</dbReference>
<keyword evidence="16" id="KW-1185">Reference proteome</keyword>
<feature type="region of interest" description="Disordered" evidence="13">
    <location>
        <begin position="608"/>
        <end position="675"/>
    </location>
</feature>
<keyword evidence="12" id="KW-0747">Spliceosome</keyword>
<keyword evidence="9 12" id="KW-0539">Nucleus</keyword>
<dbReference type="Pfam" id="PF16275">
    <property type="entry name" value="SF1-HH"/>
    <property type="match status" value="1"/>
</dbReference>
<dbReference type="GO" id="GO:0005681">
    <property type="term" value="C:spliceosomal complex"/>
    <property type="evidence" value="ECO:0007669"/>
    <property type="project" value="UniProtKB-KW"/>
</dbReference>
<evidence type="ECO:0000256" key="9">
    <source>
        <dbReference type="ARBA" id="ARBA00023242"/>
    </source>
</evidence>
<dbReference type="InParanoid" id="G0MRF9"/>
<evidence type="ECO:0000313" key="15">
    <source>
        <dbReference type="EMBL" id="EGT42054.1"/>
    </source>
</evidence>
<protein>
    <recommendedName>
        <fullName evidence="12">Branchpoint-bridging protein</fullName>
    </recommendedName>
</protein>
<accession>G0MRF9</accession>
<dbReference type="STRING" id="135651.G0MRF9"/>
<dbReference type="GO" id="GO:0019899">
    <property type="term" value="F:enzyme binding"/>
    <property type="evidence" value="ECO:0007669"/>
    <property type="project" value="UniProtKB-ARBA"/>
</dbReference>
<keyword evidence="5 10" id="KW-0863">Zinc-finger</keyword>
<evidence type="ECO:0000313" key="16">
    <source>
        <dbReference type="Proteomes" id="UP000008068"/>
    </source>
</evidence>
<dbReference type="eggNOG" id="KOG0119">
    <property type="taxonomic scope" value="Eukaryota"/>
</dbReference>
<dbReference type="PROSITE" id="PS50084">
    <property type="entry name" value="KH_TYPE_1"/>
    <property type="match status" value="1"/>
</dbReference>
<evidence type="ECO:0000256" key="7">
    <source>
        <dbReference type="ARBA" id="ARBA00022884"/>
    </source>
</evidence>
<evidence type="ECO:0000256" key="2">
    <source>
        <dbReference type="ARBA" id="ARBA00010382"/>
    </source>
</evidence>
<sequence>MSKTGGNTEPMPFIRKWGNEATDDFSSTGSISVGAPPSLVVPVISSTSSVTARSPSRPDSVNERKKDRSRSRSRDRERKKDRKKKDRSRSRDRERDRRSRSRSRDRDRDRDRDSRRRRGSRSPRRRSRERRTERRRERSPPLMVPNSPQRVKEPVINPLIREDLAAAVESGTVAVEAVQVGSVVPLNPTKKERKSRWSTTKSFVPGMPTILPADLTEDQRNAYLLQLEIEDATRKLRLADFGIAEGRERSPSPEPVYDANGKRLNTREVRKRQELEQLRHEKIQALLKINPNFKPPADYRAPNIRLHDKVWIPQEQFPDLNFVGLLIGPRGNTLKKLEAETGAKIIIRGKGSIKEGKLTNRLGPMPGENEPLHAYVTGTDMNVIKNACERIKEVIAEATALPDNNELRKLQLRELALLNGTFRPEDLANGARCSNCGSDEHKSWECPDAPNVTNQIKCTNCGAFGHISKDCKNPKGMYASEAGMDDEYSALMAELGETPTGGISSSSAGQVASAGGGIASLMGAEQSSGRGGGSRGGGRGGHRGGFQNPRDLFGPPKGEEEQQNPVNSAMQGYYDHYQQYAYASYQHPYGASTAGGAAYGQHQQQDYSDFYTSPGARGGSGSKTSKGWYGSGSSMPMPVPPPGSLGSFMPPPPPPPPMPGDLSSLLAAAPPPPPS</sequence>
<dbReference type="GO" id="GO:0045131">
    <property type="term" value="F:pre-mRNA branch point binding"/>
    <property type="evidence" value="ECO:0007669"/>
    <property type="project" value="UniProtKB-UniRule"/>
</dbReference>
<feature type="compositionally biased region" description="Basic and acidic residues" evidence="13">
    <location>
        <begin position="89"/>
        <end position="114"/>
    </location>
</feature>
<dbReference type="InterPro" id="IPR045071">
    <property type="entry name" value="BBP-like"/>
</dbReference>
<dbReference type="HOGENOM" id="CLU_011677_0_0_1"/>
<evidence type="ECO:0000256" key="13">
    <source>
        <dbReference type="SAM" id="MobiDB-lite"/>
    </source>
</evidence>
<evidence type="ECO:0000256" key="1">
    <source>
        <dbReference type="ARBA" id="ARBA00004123"/>
    </source>
</evidence>